<dbReference type="PANTHER" id="PTHR17985:SF8">
    <property type="entry name" value="TRANSPORT AND GOLGI ORGANIZATION PROTEIN 2 HOMOLOG"/>
    <property type="match status" value="1"/>
</dbReference>
<dbReference type="RefSeq" id="WP_345369568.1">
    <property type="nucleotide sequence ID" value="NZ_BAABJX010000017.1"/>
</dbReference>
<sequence length="252" mass="28993">MCLITFAIEQHPKYKLILVANRDEFFERSTAPLYVWEDYPHILAGRDLQAGGTWMGVNNQGALAALTNYRDMDGLKKEAPSRGDLTADFLKREQGAYSYIKEVSQRAHQYNGFNLLIGDSTGMYYASNYTKGVRQLDPGVYGLSNALLDSDWVKVQESKRRLTQAIQQHELSLEDLAALLKDTTLAEDHYLPNTGMPYEWEKILSSMYIQPYQGYGTRCSTVILQDYNERWEVMEIGYDEQMREVYSVKKSF</sequence>
<dbReference type="Gene3D" id="3.60.60.10">
    <property type="entry name" value="Penicillin V Acylase, Chain A"/>
    <property type="match status" value="1"/>
</dbReference>
<proteinExistence type="predicted"/>
<dbReference type="EMBL" id="BAABJX010000017">
    <property type="protein sequence ID" value="GAA4826618.1"/>
    <property type="molecule type" value="Genomic_DNA"/>
</dbReference>
<keyword evidence="2" id="KW-1185">Reference proteome</keyword>
<dbReference type="InterPro" id="IPR008551">
    <property type="entry name" value="TANGO2"/>
</dbReference>
<evidence type="ECO:0000313" key="2">
    <source>
        <dbReference type="Proteomes" id="UP001500298"/>
    </source>
</evidence>
<comment type="caution">
    <text evidence="1">The sequence shown here is derived from an EMBL/GenBank/DDBJ whole genome shotgun (WGS) entry which is preliminary data.</text>
</comment>
<dbReference type="PANTHER" id="PTHR17985">
    <property type="entry name" value="SER/THR-RICH PROTEIN T10 IN DGCR REGION"/>
    <property type="match status" value="1"/>
</dbReference>
<gene>
    <name evidence="1" type="ORF">GCM10023331_09080</name>
</gene>
<evidence type="ECO:0000313" key="1">
    <source>
        <dbReference type="EMBL" id="GAA4826618.1"/>
    </source>
</evidence>
<dbReference type="Proteomes" id="UP001500298">
    <property type="component" value="Unassembled WGS sequence"/>
</dbReference>
<protein>
    <submittedName>
        <fullName evidence="1">NRDE family protein</fullName>
    </submittedName>
</protein>
<dbReference type="Pfam" id="PF05742">
    <property type="entry name" value="TANGO2"/>
    <property type="match status" value="1"/>
</dbReference>
<name>A0ABP9D791_9BACT</name>
<accession>A0ABP9D791</accession>
<organism evidence="1 2">
    <name type="scientific">Algivirga pacifica</name>
    <dbReference type="NCBI Taxonomy" id="1162670"/>
    <lineage>
        <taxon>Bacteria</taxon>
        <taxon>Pseudomonadati</taxon>
        <taxon>Bacteroidota</taxon>
        <taxon>Cytophagia</taxon>
        <taxon>Cytophagales</taxon>
        <taxon>Flammeovirgaceae</taxon>
        <taxon>Algivirga</taxon>
    </lineage>
</organism>
<reference evidence="2" key="1">
    <citation type="journal article" date="2019" name="Int. J. Syst. Evol. Microbiol.">
        <title>The Global Catalogue of Microorganisms (GCM) 10K type strain sequencing project: providing services to taxonomists for standard genome sequencing and annotation.</title>
        <authorList>
            <consortium name="The Broad Institute Genomics Platform"/>
            <consortium name="The Broad Institute Genome Sequencing Center for Infectious Disease"/>
            <person name="Wu L."/>
            <person name="Ma J."/>
        </authorList>
    </citation>
    <scope>NUCLEOTIDE SEQUENCE [LARGE SCALE GENOMIC DNA]</scope>
    <source>
        <strain evidence="2">JCM 18326</strain>
    </source>
</reference>